<gene>
    <name evidence="6" type="primary">hcp</name>
    <name evidence="7" type="ORF">N825_02470</name>
</gene>
<feature type="binding site" evidence="6">
    <location>
        <position position="271"/>
    </location>
    <ligand>
        <name>hybrid [4Fe-2O-2S] cluster</name>
        <dbReference type="ChEBI" id="CHEBI:60519"/>
    </ligand>
</feature>
<dbReference type="InterPro" id="IPR004137">
    <property type="entry name" value="HCP/CODH"/>
</dbReference>
<evidence type="ECO:0000256" key="6">
    <source>
        <dbReference type="HAMAP-Rule" id="MF_00069"/>
    </source>
</evidence>
<dbReference type="EC" id="1.7.99.1" evidence="6"/>
<feature type="binding site" evidence="6">
    <location>
        <position position="435"/>
    </location>
    <ligand>
        <name>hybrid [4Fe-2O-2S] cluster</name>
        <dbReference type="ChEBI" id="CHEBI:60519"/>
    </ligand>
</feature>
<dbReference type="PATRIC" id="fig|1385369.3.peg.487"/>
<dbReference type="GO" id="GO:0004601">
    <property type="term" value="F:peroxidase activity"/>
    <property type="evidence" value="ECO:0007669"/>
    <property type="project" value="TreeGrafter"/>
</dbReference>
<dbReference type="SUPFAM" id="SSF56821">
    <property type="entry name" value="Prismane protein-like"/>
    <property type="match status" value="1"/>
</dbReference>
<comment type="similarity">
    <text evidence="6">Belongs to the HCP family.</text>
</comment>
<comment type="caution">
    <text evidence="7">The sequence shown here is derived from an EMBL/GenBank/DDBJ whole genome shotgun (WGS) entry which is preliminary data.</text>
</comment>
<dbReference type="InterPro" id="IPR016099">
    <property type="entry name" value="Prismane-like_a/b-sand"/>
</dbReference>
<dbReference type="STRING" id="1385369.N825_02470"/>
<dbReference type="GO" id="GO:0042542">
    <property type="term" value="P:response to hydrogen peroxide"/>
    <property type="evidence" value="ECO:0007669"/>
    <property type="project" value="TreeGrafter"/>
</dbReference>
<dbReference type="GO" id="GO:0051539">
    <property type="term" value="F:4 iron, 4 sulfur cluster binding"/>
    <property type="evidence" value="ECO:0007669"/>
    <property type="project" value="UniProtKB-KW"/>
</dbReference>
<feature type="binding site" evidence="6">
    <location>
        <position position="25"/>
    </location>
    <ligand>
        <name>[4Fe-4S] cluster</name>
        <dbReference type="ChEBI" id="CHEBI:49883"/>
    </ligand>
</feature>
<feature type="binding site" description="via persulfide group" evidence="6">
    <location>
        <position position="407"/>
    </location>
    <ligand>
        <name>hybrid [4Fe-2O-2S] cluster</name>
        <dbReference type="ChEBI" id="CHEBI:60519"/>
    </ligand>
</feature>
<dbReference type="InterPro" id="IPR010048">
    <property type="entry name" value="Hydroxylam_reduct"/>
</dbReference>
<feature type="modified residue" description="Cysteine persulfide" evidence="6">
    <location>
        <position position="407"/>
    </location>
</feature>
<evidence type="ECO:0000256" key="1">
    <source>
        <dbReference type="ARBA" id="ARBA00022490"/>
    </source>
</evidence>
<evidence type="ECO:0000256" key="5">
    <source>
        <dbReference type="ARBA" id="ARBA00023014"/>
    </source>
</evidence>
<comment type="cofactor">
    <cofactor evidence="6">
        <name>hybrid [4Fe-2O-2S] cluster</name>
        <dbReference type="ChEBI" id="CHEBI:60519"/>
    </cofactor>
    <text evidence="6">Binds 1 hybrid [4Fe-2O-2S] cluster.</text>
</comment>
<keyword evidence="8" id="KW-1185">Reference proteome</keyword>
<comment type="catalytic activity">
    <reaction evidence="6">
        <text>A + NH4(+) + H2O = hydroxylamine + AH2 + H(+)</text>
        <dbReference type="Rhea" id="RHEA:22052"/>
        <dbReference type="ChEBI" id="CHEBI:13193"/>
        <dbReference type="ChEBI" id="CHEBI:15377"/>
        <dbReference type="ChEBI" id="CHEBI:15378"/>
        <dbReference type="ChEBI" id="CHEBI:15429"/>
        <dbReference type="ChEBI" id="CHEBI:17499"/>
        <dbReference type="ChEBI" id="CHEBI:28938"/>
        <dbReference type="EC" id="1.7.99.1"/>
    </reaction>
</comment>
<feature type="binding site" evidence="6">
    <location>
        <position position="500"/>
    </location>
    <ligand>
        <name>hybrid [4Fe-2O-2S] cluster</name>
        <dbReference type="ChEBI" id="CHEBI:60519"/>
    </ligand>
</feature>
<evidence type="ECO:0000256" key="4">
    <source>
        <dbReference type="ARBA" id="ARBA00023004"/>
    </source>
</evidence>
<dbReference type="AlphaFoldDB" id="W9HFS4"/>
<keyword evidence="1 6" id="KW-0963">Cytoplasm</keyword>
<dbReference type="InterPro" id="IPR016100">
    <property type="entry name" value="Prismane_a-bundle"/>
</dbReference>
<feature type="binding site" evidence="6">
    <location>
        <position position="3"/>
    </location>
    <ligand>
        <name>[4Fe-4S] cluster</name>
        <dbReference type="ChEBI" id="CHEBI:49883"/>
    </ligand>
</feature>
<accession>W9HFS4</accession>
<feature type="binding site" evidence="6">
    <location>
        <position position="315"/>
    </location>
    <ligand>
        <name>hybrid [4Fe-2O-2S] cluster</name>
        <dbReference type="ChEBI" id="CHEBI:60519"/>
    </ligand>
</feature>
<evidence type="ECO:0000256" key="2">
    <source>
        <dbReference type="ARBA" id="ARBA00022723"/>
    </source>
</evidence>
<dbReference type="GO" id="GO:0050418">
    <property type="term" value="F:hydroxylamine reductase activity"/>
    <property type="evidence" value="ECO:0007669"/>
    <property type="project" value="UniProtKB-UniRule"/>
</dbReference>
<proteinExistence type="inferred from homology"/>
<dbReference type="Gene3D" id="3.40.50.2030">
    <property type="match status" value="2"/>
</dbReference>
<sequence>MFCYQCEQTQHIDAVAGCHSLKGTCGKDAVTSDLQDILIHAVKGLAQVSHRARALGVTDAEVDDFIHHALFTTLTNVNFNPVRIELLIRQAVALRDGLGGKAAAMAPVAVPPGPARYEPPATHAEMLAEAASFGVRAGVETVGEDVIGLRVLVLYGMKGVAAYYHHATVLGFRDPAIDAGIARILSDLAGDPSDIAELLALALDTGTLNLKVMELLDAANTGTYGTPEPTVVRMTPVPGKAILVSGHDLGDLARILEQTRDTGILVYTHGELLPANAYPALKAHPHLAGNFGGAWQDQQSDFAAFPGPVVLTSNCLIEPQRSYKGRVFTAGPVGWPGVRHIDNGDFSPVIQAAKASPGFGQNVGGGGDGERTITIGFARDAVMGVAGTVIDAVKSGAIRRFFLIGGCDGAAPGRNYYTEVAEAAPADTVMLTLGCGKFRINDQDHGTIGGTADGIPRLLDLGQCNDAYSAIKIAMALADAFECGVNDLPLSLMVSWFEQKATAVLLTMLALGIKGIHLGPTLPAFLTPTLLAVLQERLDLRANGEAAADVARALGQAA</sequence>
<dbReference type="Gene3D" id="1.20.1270.20">
    <property type="match status" value="2"/>
</dbReference>
<dbReference type="NCBIfam" id="NF003658">
    <property type="entry name" value="PRK05290.1"/>
    <property type="match status" value="1"/>
</dbReference>
<keyword evidence="4 6" id="KW-0408">Iron</keyword>
<dbReference type="FunFam" id="1.20.1270.20:FF:000001">
    <property type="entry name" value="Hydroxylamine reductase"/>
    <property type="match status" value="1"/>
</dbReference>
<dbReference type="HAMAP" id="MF_00069">
    <property type="entry name" value="Hydroxylam_reduct"/>
    <property type="match status" value="1"/>
</dbReference>
<name>W9HFS4_9PROT</name>
<dbReference type="Proteomes" id="UP000019486">
    <property type="component" value="Unassembled WGS sequence"/>
</dbReference>
<feature type="binding site" evidence="6">
    <location>
        <position position="464"/>
    </location>
    <ligand>
        <name>hybrid [4Fe-2O-2S] cluster</name>
        <dbReference type="ChEBI" id="CHEBI:60519"/>
    </ligand>
</feature>
<dbReference type="PANTHER" id="PTHR30109">
    <property type="entry name" value="HYDROXYLAMINE REDUCTASE"/>
    <property type="match status" value="1"/>
</dbReference>
<dbReference type="PANTHER" id="PTHR30109:SF0">
    <property type="entry name" value="HYDROXYLAMINE REDUCTASE"/>
    <property type="match status" value="1"/>
</dbReference>
<protein>
    <recommendedName>
        <fullName evidence="6">Hydroxylamine reductase</fullName>
        <ecNumber evidence="6">1.7.99.1</ecNumber>
    </recommendedName>
    <alternativeName>
        <fullName evidence="6">Hybrid-cluster protein</fullName>
        <shortName evidence="6">HCP</shortName>
    </alternativeName>
    <alternativeName>
        <fullName evidence="6">Prismane protein</fullName>
    </alternativeName>
</protein>
<keyword evidence="5 6" id="KW-0411">Iron-sulfur</keyword>
<reference evidence="7 8" key="1">
    <citation type="submission" date="2013-08" db="EMBL/GenBank/DDBJ databases">
        <title>The genome sequence of Skermanella stibiiresistens.</title>
        <authorList>
            <person name="Zhu W."/>
            <person name="Wang G."/>
        </authorList>
    </citation>
    <scope>NUCLEOTIDE SEQUENCE [LARGE SCALE GENOMIC DNA]</scope>
    <source>
        <strain evidence="7 8">SB22</strain>
    </source>
</reference>
<feature type="binding site" evidence="6">
    <location>
        <position position="498"/>
    </location>
    <ligand>
        <name>hybrid [4Fe-2O-2S] cluster</name>
        <dbReference type="ChEBI" id="CHEBI:60519"/>
    </ligand>
</feature>
<feature type="binding site" evidence="6">
    <location>
        <position position="247"/>
    </location>
    <ligand>
        <name>hybrid [4Fe-2O-2S] cluster</name>
        <dbReference type="ChEBI" id="CHEBI:60519"/>
    </ligand>
</feature>
<evidence type="ECO:0000313" key="7">
    <source>
        <dbReference type="EMBL" id="EWY42738.1"/>
    </source>
</evidence>
<comment type="function">
    <text evidence="6">Catalyzes the reduction of hydroxylamine to form NH(3) and H(2)O.</text>
</comment>
<feature type="binding site" evidence="6">
    <location>
        <position position="18"/>
    </location>
    <ligand>
        <name>[4Fe-4S] cluster</name>
        <dbReference type="ChEBI" id="CHEBI:49883"/>
    </ligand>
</feature>
<dbReference type="NCBIfam" id="TIGR01703">
    <property type="entry name" value="hybrid_clust"/>
    <property type="match status" value="1"/>
</dbReference>
<evidence type="ECO:0000256" key="3">
    <source>
        <dbReference type="ARBA" id="ARBA00023002"/>
    </source>
</evidence>
<evidence type="ECO:0000313" key="8">
    <source>
        <dbReference type="Proteomes" id="UP000019486"/>
    </source>
</evidence>
<dbReference type="PIRSF" id="PIRSF000076">
    <property type="entry name" value="HCP"/>
    <property type="match status" value="1"/>
</dbReference>
<dbReference type="Pfam" id="PF03063">
    <property type="entry name" value="Prismane"/>
    <property type="match status" value="1"/>
</dbReference>
<keyword evidence="6" id="KW-0004">4Fe-4S</keyword>
<dbReference type="OrthoDB" id="9761526at2"/>
<comment type="cofactor">
    <cofactor evidence="6">
        <name>[4Fe-4S] cluster</name>
        <dbReference type="ChEBI" id="CHEBI:49883"/>
    </cofactor>
    <text evidence="6">Binds 1 [4Fe-4S] cluster.</text>
</comment>
<organism evidence="7 8">
    <name type="scientific">Skermanella stibiiresistens SB22</name>
    <dbReference type="NCBI Taxonomy" id="1385369"/>
    <lineage>
        <taxon>Bacteria</taxon>
        <taxon>Pseudomonadati</taxon>
        <taxon>Pseudomonadota</taxon>
        <taxon>Alphaproteobacteria</taxon>
        <taxon>Rhodospirillales</taxon>
        <taxon>Azospirillaceae</taxon>
        <taxon>Skermanella</taxon>
    </lineage>
</organism>
<dbReference type="RefSeq" id="WP_037446145.1">
    <property type="nucleotide sequence ID" value="NZ_AVFL01000001.1"/>
</dbReference>
<comment type="subcellular location">
    <subcellularLocation>
        <location evidence="6">Cytoplasm</location>
    </subcellularLocation>
</comment>
<dbReference type="GO" id="GO:0046872">
    <property type="term" value="F:metal ion binding"/>
    <property type="evidence" value="ECO:0007669"/>
    <property type="project" value="UniProtKB-KW"/>
</dbReference>
<keyword evidence="2 6" id="KW-0479">Metal-binding</keyword>
<keyword evidence="3 6" id="KW-0560">Oxidoreductase</keyword>
<dbReference type="EMBL" id="AVFL01000001">
    <property type="protein sequence ID" value="EWY42738.1"/>
    <property type="molecule type" value="Genomic_DNA"/>
</dbReference>
<dbReference type="GO" id="GO:0005737">
    <property type="term" value="C:cytoplasm"/>
    <property type="evidence" value="ECO:0007669"/>
    <property type="project" value="UniProtKB-SubCell"/>
</dbReference>
<dbReference type="InterPro" id="IPR011254">
    <property type="entry name" value="Prismane-like_sf"/>
</dbReference>
<feature type="binding site" evidence="6">
    <location>
        <position position="6"/>
    </location>
    <ligand>
        <name>[4Fe-4S] cluster</name>
        <dbReference type="ChEBI" id="CHEBI:49883"/>
    </ligand>
</feature>